<dbReference type="Proteomes" id="UP001060919">
    <property type="component" value="Chromosome"/>
</dbReference>
<keyword evidence="5 10" id="KW-0547">Nucleotide-binding</keyword>
<keyword evidence="6 10" id="KW-0658">Purine biosynthesis</keyword>
<evidence type="ECO:0000256" key="4">
    <source>
        <dbReference type="ARBA" id="ARBA00022598"/>
    </source>
</evidence>
<evidence type="ECO:0000313" key="13">
    <source>
        <dbReference type="Proteomes" id="UP001060919"/>
    </source>
</evidence>
<dbReference type="InterPro" id="IPR018236">
    <property type="entry name" value="SAICAR_synthetase_CS"/>
</dbReference>
<dbReference type="NCBIfam" id="TIGR00081">
    <property type="entry name" value="purC"/>
    <property type="match status" value="1"/>
</dbReference>
<dbReference type="SMART" id="SM01001">
    <property type="entry name" value="AIRC"/>
    <property type="match status" value="1"/>
</dbReference>
<dbReference type="EC" id="6.3.2.6" evidence="10"/>
<dbReference type="GO" id="GO:0006189">
    <property type="term" value="P:'de novo' IMP biosynthetic process"/>
    <property type="evidence" value="ECO:0007669"/>
    <property type="project" value="UniProtKB-UniRule"/>
</dbReference>
<evidence type="ECO:0000256" key="3">
    <source>
        <dbReference type="ARBA" id="ARBA00011020"/>
    </source>
</evidence>
<dbReference type="CDD" id="cd01414">
    <property type="entry name" value="SAICAR_synt_Sc"/>
    <property type="match status" value="1"/>
</dbReference>
<dbReference type="PROSITE" id="PS01058">
    <property type="entry name" value="SAICAR_SYNTHETASE_2"/>
    <property type="match status" value="1"/>
</dbReference>
<keyword evidence="13" id="KW-1185">Reference proteome</keyword>
<dbReference type="Gene3D" id="3.40.50.1970">
    <property type="match status" value="1"/>
</dbReference>
<evidence type="ECO:0000256" key="6">
    <source>
        <dbReference type="ARBA" id="ARBA00022755"/>
    </source>
</evidence>
<dbReference type="GO" id="GO:0004639">
    <property type="term" value="F:phosphoribosylaminoimidazolesuccinocarboxamide synthase activity"/>
    <property type="evidence" value="ECO:0007669"/>
    <property type="project" value="UniProtKB-UniRule"/>
</dbReference>
<dbReference type="Pfam" id="PF01259">
    <property type="entry name" value="SAICAR_synt"/>
    <property type="match status" value="1"/>
</dbReference>
<dbReference type="Gene3D" id="3.30.200.20">
    <property type="entry name" value="Phosphorylase Kinase, domain 1"/>
    <property type="match status" value="1"/>
</dbReference>
<dbReference type="HAMAP" id="MF_00137">
    <property type="entry name" value="SAICAR_synth"/>
    <property type="match status" value="1"/>
</dbReference>
<dbReference type="Gene3D" id="3.30.470.20">
    <property type="entry name" value="ATP-grasp fold, B domain"/>
    <property type="match status" value="1"/>
</dbReference>
<accession>A0A916DXA9</accession>
<name>A0A916DXA9_9BACT</name>
<evidence type="ECO:0000256" key="2">
    <source>
        <dbReference type="ARBA" id="ARBA00010190"/>
    </source>
</evidence>
<dbReference type="SUPFAM" id="SSF56104">
    <property type="entry name" value="SAICAR synthase-like"/>
    <property type="match status" value="1"/>
</dbReference>
<dbReference type="RefSeq" id="WP_264790093.1">
    <property type="nucleotide sequence ID" value="NZ_AP026867.1"/>
</dbReference>
<dbReference type="InterPro" id="IPR000031">
    <property type="entry name" value="PurE_dom"/>
</dbReference>
<evidence type="ECO:0000256" key="10">
    <source>
        <dbReference type="HAMAP-Rule" id="MF_00137"/>
    </source>
</evidence>
<dbReference type="Pfam" id="PF00731">
    <property type="entry name" value="AIRC"/>
    <property type="match status" value="1"/>
</dbReference>
<dbReference type="EMBL" id="AP026867">
    <property type="protein sequence ID" value="BDS14891.1"/>
    <property type="molecule type" value="Genomic_DNA"/>
</dbReference>
<evidence type="ECO:0000256" key="1">
    <source>
        <dbReference type="ARBA" id="ARBA00004672"/>
    </source>
</evidence>
<evidence type="ECO:0000256" key="7">
    <source>
        <dbReference type="ARBA" id="ARBA00022840"/>
    </source>
</evidence>
<gene>
    <name evidence="10" type="primary">purC</name>
    <name evidence="12" type="ORF">AsAng_0056730</name>
</gene>
<keyword evidence="8" id="KW-0511">Multifunctional enzyme</keyword>
<dbReference type="PANTHER" id="PTHR43700">
    <property type="entry name" value="PHOSPHORIBOSYLAMINOIMIDAZOLE-SUCCINOCARBOXAMIDE SYNTHASE"/>
    <property type="match status" value="1"/>
</dbReference>
<dbReference type="InterPro" id="IPR001636">
    <property type="entry name" value="SAICAR_synth"/>
</dbReference>
<dbReference type="GO" id="GO:0005737">
    <property type="term" value="C:cytoplasm"/>
    <property type="evidence" value="ECO:0007669"/>
    <property type="project" value="TreeGrafter"/>
</dbReference>
<dbReference type="GO" id="GO:0005524">
    <property type="term" value="F:ATP binding"/>
    <property type="evidence" value="ECO:0007669"/>
    <property type="project" value="UniProtKB-KW"/>
</dbReference>
<organism evidence="12 13">
    <name type="scientific">Aureispira anguillae</name>
    <dbReference type="NCBI Taxonomy" id="2864201"/>
    <lineage>
        <taxon>Bacteria</taxon>
        <taxon>Pseudomonadati</taxon>
        <taxon>Bacteroidota</taxon>
        <taxon>Saprospiria</taxon>
        <taxon>Saprospirales</taxon>
        <taxon>Saprospiraceae</taxon>
        <taxon>Aureispira</taxon>
    </lineage>
</organism>
<dbReference type="SUPFAM" id="SSF52255">
    <property type="entry name" value="N5-CAIR mutase (phosphoribosylaminoimidazole carboxylase, PurE)"/>
    <property type="match status" value="1"/>
</dbReference>
<sequence>MDCLTKFVSPQLKTIHRGKVRDSIRIDDNTRMIVVTDRISAFNKKIKTPIPTKGAVLNGIANFWFEQTKHIIDNHVIEQVDDYITLVKEAEPIRVEMIVRGYLTGSMWRGYQNGKRQISDVVVSDGMVKNQKFDSPILTPTTKDEFDSEIDEKGIIETGLVSAEIYEQMKAKALELFAFGSEFLAERGIILVDTKYEFGLVDGKLILIDEIHTPDSSRFWSAADYAANPETAEQIDKEFVRQWMLANKVDGEVPSELAAEVVEETSRRYQEIYKMVTGKEFTLVDLPSKVRIYNNLVKAGVIKPGFVGIVMGSPSDLEHCKKIKAFVEKYGVCVDMRVLSAHKNGERIAELAEMYNTSVEPVGVIAVAGRSNGLGGALAANLSVPVVNCPPYSDKTDLILNVNSSLVMPSKTPATTAVHVDNAAYAIVRSLNIPSIRERMAQDIMDMKQSLKDADAEIRN</sequence>
<dbReference type="KEGG" id="aup:AsAng_0056730"/>
<feature type="domain" description="PurE" evidence="11">
    <location>
        <begin position="305"/>
        <end position="451"/>
    </location>
</feature>
<reference evidence="12" key="1">
    <citation type="submission" date="2022-09" db="EMBL/GenBank/DDBJ databases">
        <title>Aureispira anguillicida sp. nov., isolated from Leptocephalus of Japanese eel Anguilla japonica.</title>
        <authorList>
            <person name="Yuasa K."/>
            <person name="Mekata T."/>
            <person name="Ikunari K."/>
        </authorList>
    </citation>
    <scope>NUCLEOTIDE SEQUENCE</scope>
    <source>
        <strain evidence="12">EL160426</strain>
    </source>
</reference>
<keyword evidence="4 10" id="KW-0436">Ligase</keyword>
<dbReference type="InterPro" id="IPR028923">
    <property type="entry name" value="SAICAR_synt/ADE2_N"/>
</dbReference>
<dbReference type="AlphaFoldDB" id="A0A916DXA9"/>
<dbReference type="PANTHER" id="PTHR43700:SF1">
    <property type="entry name" value="PHOSPHORIBOSYLAMINOIMIDAZOLE-SUCCINOCARBOXAMIDE SYNTHASE"/>
    <property type="match status" value="1"/>
</dbReference>
<dbReference type="PROSITE" id="PS01057">
    <property type="entry name" value="SAICAR_SYNTHETASE_1"/>
    <property type="match status" value="1"/>
</dbReference>
<evidence type="ECO:0000256" key="5">
    <source>
        <dbReference type="ARBA" id="ARBA00022741"/>
    </source>
</evidence>
<protein>
    <recommendedName>
        <fullName evidence="10">Phosphoribosylaminoimidazole-succinocarboxamide synthase</fullName>
        <ecNumber evidence="10">6.3.2.6</ecNumber>
    </recommendedName>
    <alternativeName>
        <fullName evidence="10">SAICAR synthetase</fullName>
    </alternativeName>
</protein>
<evidence type="ECO:0000256" key="9">
    <source>
        <dbReference type="ARBA" id="ARBA00048475"/>
    </source>
</evidence>
<comment type="similarity">
    <text evidence="2 10">Belongs to the SAICAR synthetase family.</text>
</comment>
<comment type="catalytic activity">
    <reaction evidence="9 10">
        <text>5-amino-1-(5-phospho-D-ribosyl)imidazole-4-carboxylate + L-aspartate + ATP = (2S)-2-[5-amino-1-(5-phospho-beta-D-ribosyl)imidazole-4-carboxamido]succinate + ADP + phosphate + 2 H(+)</text>
        <dbReference type="Rhea" id="RHEA:22628"/>
        <dbReference type="ChEBI" id="CHEBI:15378"/>
        <dbReference type="ChEBI" id="CHEBI:29991"/>
        <dbReference type="ChEBI" id="CHEBI:30616"/>
        <dbReference type="ChEBI" id="CHEBI:43474"/>
        <dbReference type="ChEBI" id="CHEBI:58443"/>
        <dbReference type="ChEBI" id="CHEBI:77657"/>
        <dbReference type="ChEBI" id="CHEBI:456216"/>
        <dbReference type="EC" id="6.3.2.6"/>
    </reaction>
</comment>
<proteinExistence type="inferred from homology"/>
<evidence type="ECO:0000259" key="11">
    <source>
        <dbReference type="SMART" id="SM01001"/>
    </source>
</evidence>
<comment type="pathway">
    <text evidence="1 10">Purine metabolism; IMP biosynthesis via de novo pathway; 5-amino-1-(5-phospho-D-ribosyl)imidazole-4-carboxamide from 5-amino-1-(5-phospho-D-ribosyl)imidazole-4-carboxylate: step 1/2.</text>
</comment>
<keyword evidence="7 10" id="KW-0067">ATP-binding</keyword>
<comment type="similarity">
    <text evidence="3">In the N-terminal section; belongs to the SAICAR synthetase family.</text>
</comment>
<evidence type="ECO:0000256" key="8">
    <source>
        <dbReference type="ARBA" id="ARBA00023268"/>
    </source>
</evidence>
<evidence type="ECO:0000313" key="12">
    <source>
        <dbReference type="EMBL" id="BDS14891.1"/>
    </source>
</evidence>